<reference evidence="2 3" key="1">
    <citation type="submission" date="2019-02" db="EMBL/GenBank/DDBJ databases">
        <title>Genome sequencing of Clostridium botulinum clinical isolates.</title>
        <authorList>
            <person name="Brunt J."/>
            <person name="Van Vliet A.H.M."/>
            <person name="Stringer S.C."/>
            <person name="Grant K.A."/>
            <person name="Carter A.C."/>
            <person name="Peck M.W."/>
        </authorList>
    </citation>
    <scope>NUCLEOTIDE SEQUENCE [LARGE SCALE GENOMIC DNA]</scope>
    <source>
        <strain evidence="2 3">H113700579</strain>
    </source>
</reference>
<evidence type="ECO:0000313" key="2">
    <source>
        <dbReference type="EMBL" id="NFA44494.1"/>
    </source>
</evidence>
<dbReference type="Proteomes" id="UP000472355">
    <property type="component" value="Unassembled WGS sequence"/>
</dbReference>
<accession>A0A6M0SVP4</accession>
<evidence type="ECO:0000313" key="3">
    <source>
        <dbReference type="Proteomes" id="UP000472355"/>
    </source>
</evidence>
<evidence type="ECO:0000259" key="1">
    <source>
        <dbReference type="Pfam" id="PF10592"/>
    </source>
</evidence>
<dbReference type="AlphaFoldDB" id="A0A6M0SVP4"/>
<name>A0A6M0SVP4_CLOBO</name>
<organism evidence="2 3">
    <name type="scientific">Clostridium botulinum</name>
    <dbReference type="NCBI Taxonomy" id="1491"/>
    <lineage>
        <taxon>Bacteria</taxon>
        <taxon>Bacillati</taxon>
        <taxon>Bacillota</taxon>
        <taxon>Clostridia</taxon>
        <taxon>Eubacteriales</taxon>
        <taxon>Clostridiaceae</taxon>
        <taxon>Clostridium</taxon>
    </lineage>
</organism>
<dbReference type="InterPro" id="IPR018891">
    <property type="entry name" value="AIPR_C"/>
</dbReference>
<gene>
    <name evidence="2" type="ORF">EXM65_18535</name>
</gene>
<comment type="caution">
    <text evidence="2">The sequence shown here is derived from an EMBL/GenBank/DDBJ whole genome shotgun (WGS) entry which is preliminary data.</text>
</comment>
<feature type="domain" description="Abortive phage infection protein C-terminal" evidence="1">
    <location>
        <begin position="46"/>
        <end position="352"/>
    </location>
</feature>
<protein>
    <recommendedName>
        <fullName evidence="1">Abortive phage infection protein C-terminal domain-containing protein</fullName>
    </recommendedName>
</protein>
<sequence length="414" mass="48191">MKIELIADDVVTMKEKNDDGTLRIRRWIKVSTDEFKRAFSLGEWTEVNPREQNLKSKPAKEMRNTLNGDSRDIFHFLNRGISISALDCSVRNVKDKKDVIIELEDKNEHGIFDGGHTFKVLQDSIENAKILEVKHVMLEVFTGVEDILFDLARSRNTSTQVKEKSLAHLEGKFDFVKDALKKETFYNNIAWVENDNGDISINYIIQILTAFNKNLSHKSMPRTYSGAGSCETSYIKEFDSNVKNNQTNNVYYKLTNLYQQIFKLVDHILVSFPVVYNKNGYESERGNFGKLKGITYKQDYFQLLFTPNNKRTSYKIPNALFFPILAAMRQIYKESEDGMFEWIVDPIKVFDDLSEKLVTKIMGYYFDKQGFVNEMGKSPSLWIDTYEIVRAYLSEYLKELEIAELKKKLEMLEK</sequence>
<dbReference type="Pfam" id="PF10592">
    <property type="entry name" value="AIPR"/>
    <property type="match status" value="1"/>
</dbReference>
<proteinExistence type="predicted"/>
<dbReference type="EMBL" id="SGKU01000090">
    <property type="protein sequence ID" value="NFA44494.1"/>
    <property type="molecule type" value="Genomic_DNA"/>
</dbReference>